<sequence>MTNAPSVGPELRVLIVDDEPPARAGLRHLLARHPDVEICGECRNGAEAIEAIRRDPPGLVVLDVQMPEYDGFEVVRQVGPSLMPPVLFLTAFDQFALKAFEIHAVDYVLKPCSQERFDEALARARQRIRQSELAAIGQRLAHLLQDLEAKPGAGEPVRSSAVPAETAFAERFAIRLGNRSSIVEVRDIDWIEADDYCCSIHVGAETHVMRESLRALEGRLNPLEFVRIHRSAIVNVRRIREVHGTAGGEALVVLHTGIQIPVSRRKRAELERRIGRPR</sequence>
<evidence type="ECO:0000259" key="3">
    <source>
        <dbReference type="PROSITE" id="PS50930"/>
    </source>
</evidence>
<dbReference type="Proteomes" id="UP001374803">
    <property type="component" value="Chromosome"/>
</dbReference>
<dbReference type="SMART" id="SM00448">
    <property type="entry name" value="REC"/>
    <property type="match status" value="1"/>
</dbReference>
<dbReference type="InterPro" id="IPR007492">
    <property type="entry name" value="LytTR_DNA-bd_dom"/>
</dbReference>
<dbReference type="PANTHER" id="PTHR37299">
    <property type="entry name" value="TRANSCRIPTIONAL REGULATOR-RELATED"/>
    <property type="match status" value="1"/>
</dbReference>
<reference evidence="4" key="1">
    <citation type="submission" date="2021-12" db="EMBL/GenBank/DDBJ databases">
        <title>Discovery of the Pendulisporaceae a myxobacterial family with distinct sporulation behavior and unique specialized metabolism.</title>
        <authorList>
            <person name="Garcia R."/>
            <person name="Popoff A."/>
            <person name="Bader C.D."/>
            <person name="Loehr J."/>
            <person name="Walesch S."/>
            <person name="Walt C."/>
            <person name="Boldt J."/>
            <person name="Bunk B."/>
            <person name="Haeckl F.J.F.P.J."/>
            <person name="Gunesch A.P."/>
            <person name="Birkelbach J."/>
            <person name="Nuebel U."/>
            <person name="Pietschmann T."/>
            <person name="Bach T."/>
            <person name="Mueller R."/>
        </authorList>
    </citation>
    <scope>NUCLEOTIDE SEQUENCE</scope>
    <source>
        <strain evidence="4">MSr11367</strain>
    </source>
</reference>
<dbReference type="InterPro" id="IPR001789">
    <property type="entry name" value="Sig_transdc_resp-reg_receiver"/>
</dbReference>
<proteinExistence type="predicted"/>
<dbReference type="Gene3D" id="2.40.50.1020">
    <property type="entry name" value="LytTr DNA-binding domain"/>
    <property type="match status" value="1"/>
</dbReference>
<dbReference type="InterPro" id="IPR011006">
    <property type="entry name" value="CheY-like_superfamily"/>
</dbReference>
<dbReference type="RefSeq" id="WP_394838909.1">
    <property type="nucleotide sequence ID" value="NZ_CP089929.1"/>
</dbReference>
<dbReference type="EMBL" id="CP089983">
    <property type="protein sequence ID" value="WXB09238.1"/>
    <property type="molecule type" value="Genomic_DNA"/>
</dbReference>
<feature type="domain" description="Response regulatory" evidence="2">
    <location>
        <begin position="12"/>
        <end position="125"/>
    </location>
</feature>
<gene>
    <name evidence="4" type="ORF">LVJ94_18630</name>
</gene>
<protein>
    <submittedName>
        <fullName evidence="4">Response regulator</fullName>
    </submittedName>
</protein>
<dbReference type="Pfam" id="PF00072">
    <property type="entry name" value="Response_reg"/>
    <property type="match status" value="1"/>
</dbReference>
<accession>A0ABZ2LH74</accession>
<dbReference type="SMART" id="SM00850">
    <property type="entry name" value="LytTR"/>
    <property type="match status" value="1"/>
</dbReference>
<dbReference type="InterPro" id="IPR046947">
    <property type="entry name" value="LytR-like"/>
</dbReference>
<dbReference type="PROSITE" id="PS50930">
    <property type="entry name" value="HTH_LYTTR"/>
    <property type="match status" value="1"/>
</dbReference>
<evidence type="ECO:0000313" key="4">
    <source>
        <dbReference type="EMBL" id="WXB09238.1"/>
    </source>
</evidence>
<feature type="domain" description="HTH LytTR-type" evidence="3">
    <location>
        <begin position="172"/>
        <end position="276"/>
    </location>
</feature>
<keyword evidence="5" id="KW-1185">Reference proteome</keyword>
<evidence type="ECO:0000313" key="5">
    <source>
        <dbReference type="Proteomes" id="UP001374803"/>
    </source>
</evidence>
<dbReference type="PROSITE" id="PS50110">
    <property type="entry name" value="RESPONSE_REGULATORY"/>
    <property type="match status" value="1"/>
</dbReference>
<evidence type="ECO:0000256" key="1">
    <source>
        <dbReference type="PROSITE-ProRule" id="PRU00169"/>
    </source>
</evidence>
<feature type="modified residue" description="4-aspartylphosphate" evidence="1">
    <location>
        <position position="63"/>
    </location>
</feature>
<dbReference type="SUPFAM" id="SSF52172">
    <property type="entry name" value="CheY-like"/>
    <property type="match status" value="1"/>
</dbReference>
<organism evidence="4 5">
    <name type="scientific">Pendulispora rubella</name>
    <dbReference type="NCBI Taxonomy" id="2741070"/>
    <lineage>
        <taxon>Bacteria</taxon>
        <taxon>Pseudomonadati</taxon>
        <taxon>Myxococcota</taxon>
        <taxon>Myxococcia</taxon>
        <taxon>Myxococcales</taxon>
        <taxon>Sorangiineae</taxon>
        <taxon>Pendulisporaceae</taxon>
        <taxon>Pendulispora</taxon>
    </lineage>
</organism>
<dbReference type="Pfam" id="PF04397">
    <property type="entry name" value="LytTR"/>
    <property type="match status" value="1"/>
</dbReference>
<dbReference type="PANTHER" id="PTHR37299:SF1">
    <property type="entry name" value="STAGE 0 SPORULATION PROTEIN A HOMOLOG"/>
    <property type="match status" value="1"/>
</dbReference>
<name>A0ABZ2LH74_9BACT</name>
<keyword evidence="1" id="KW-0597">Phosphoprotein</keyword>
<dbReference type="Gene3D" id="3.40.50.2300">
    <property type="match status" value="1"/>
</dbReference>
<evidence type="ECO:0000259" key="2">
    <source>
        <dbReference type="PROSITE" id="PS50110"/>
    </source>
</evidence>